<dbReference type="InterPro" id="IPR026590">
    <property type="entry name" value="Ssirtuin_cat_dom"/>
</dbReference>
<dbReference type="InterPro" id="IPR050134">
    <property type="entry name" value="NAD-dep_sirtuin_deacylases"/>
</dbReference>
<reference evidence="6 7" key="1">
    <citation type="submission" date="2010-05" db="EMBL/GenBank/DDBJ databases">
        <title>The Genome Sequence of Thecamonas trahens ATCC 50062.</title>
        <authorList>
            <consortium name="The Broad Institute Genome Sequencing Platform"/>
            <person name="Russ C."/>
            <person name="Cuomo C."/>
            <person name="Shea T."/>
            <person name="Young S.K."/>
            <person name="Zeng Q."/>
            <person name="Koehrsen M."/>
            <person name="Haas B."/>
            <person name="Borodovsky M."/>
            <person name="Guigo R."/>
            <person name="Alvarado L."/>
            <person name="Berlin A."/>
            <person name="Bochicchio J."/>
            <person name="Borenstein D."/>
            <person name="Chapman S."/>
            <person name="Chen Z."/>
            <person name="Freedman E."/>
            <person name="Gellesch M."/>
            <person name="Goldberg J."/>
            <person name="Griggs A."/>
            <person name="Gujja S."/>
            <person name="Heilman E."/>
            <person name="Heiman D."/>
            <person name="Hepburn T."/>
            <person name="Howarth C."/>
            <person name="Jen D."/>
            <person name="Larson L."/>
            <person name="Mehta T."/>
            <person name="Park D."/>
            <person name="Pearson M."/>
            <person name="Roberts A."/>
            <person name="Saif S."/>
            <person name="Shenoy N."/>
            <person name="Sisk P."/>
            <person name="Stolte C."/>
            <person name="Sykes S."/>
            <person name="Thomson T."/>
            <person name="Walk T."/>
            <person name="White J."/>
            <person name="Yandava C."/>
            <person name="Burger G."/>
            <person name="Gray M.W."/>
            <person name="Holland P.W.H."/>
            <person name="King N."/>
            <person name="Lang F.B.F."/>
            <person name="Roger A.J."/>
            <person name="Ruiz-Trillo I."/>
            <person name="Lander E."/>
            <person name="Nusbaum C."/>
        </authorList>
    </citation>
    <scope>NUCLEOTIDE SEQUENCE [LARGE SCALE GENOMIC DNA]</scope>
    <source>
        <strain evidence="6 7">ATCC 50062</strain>
    </source>
</reference>
<dbReference type="SUPFAM" id="SSF52467">
    <property type="entry name" value="DHS-like NAD/FAD-binding domain"/>
    <property type="match status" value="1"/>
</dbReference>
<dbReference type="GO" id="GO:0017136">
    <property type="term" value="F:histone deacetylase activity, NAD-dependent"/>
    <property type="evidence" value="ECO:0007669"/>
    <property type="project" value="TreeGrafter"/>
</dbReference>
<evidence type="ECO:0000256" key="1">
    <source>
        <dbReference type="ARBA" id="ARBA00022679"/>
    </source>
</evidence>
<dbReference type="GeneID" id="25560099"/>
<dbReference type="OMA" id="TEADTHC"/>
<dbReference type="eggNOG" id="KOG1905">
    <property type="taxonomic scope" value="Eukaryota"/>
</dbReference>
<evidence type="ECO:0000256" key="4">
    <source>
        <dbReference type="SAM" id="MobiDB-lite"/>
    </source>
</evidence>
<evidence type="ECO:0000256" key="3">
    <source>
        <dbReference type="PROSITE-ProRule" id="PRU00236"/>
    </source>
</evidence>
<dbReference type="PANTHER" id="PTHR11085:SF10">
    <property type="entry name" value="NAD-DEPENDENT PROTEIN DEACYLASE SIRTUIN-5, MITOCHONDRIAL-RELATED"/>
    <property type="match status" value="1"/>
</dbReference>
<comment type="caution">
    <text evidence="3">Lacks conserved residue(s) required for the propagation of feature annotation.</text>
</comment>
<sequence length="366" mass="39032">MSSSAPSLSSSRPMVKREARETDDVLEAKYTRLVDVVANARNIVFLTGAGISTSASVPDFEGDSGLRKTGVLGVQEHKLDYAMPTYAHRALAALASAPDRTRVNMVVTSNHDNLHARAGTPPTALAELFGNAYVEDCLRCGARYRRSVIVPPMKRRCDDAACGGRLKRLGVRYGETVPYGPLKAACDALAVADLVIVLGSSLHTYMFEHLDLGPRMVIANLQPTPFDDQAILTFADYTDAFMDRLMASCFGNIAVPTYVYTQAATIRIDRTSPAAARVELLGGAPNEPFTAAAAVYAAPSAAGPWTELSRSMITGVWAGELAVPQNAPLVLRVEPSPGYIGAAEHVWTVPSGDAVASGVFEYTPAQ</sequence>
<dbReference type="Gene3D" id="3.40.50.1220">
    <property type="entry name" value="TPP-binding domain"/>
    <property type="match status" value="1"/>
</dbReference>
<keyword evidence="3" id="KW-0862">Zinc</keyword>
<evidence type="ECO:0000313" key="6">
    <source>
        <dbReference type="EMBL" id="KNC46166.1"/>
    </source>
</evidence>
<accession>A0A0L0D1T0</accession>
<dbReference type="InterPro" id="IPR029035">
    <property type="entry name" value="DHS-like_NAD/FAD-binding_dom"/>
</dbReference>
<dbReference type="AlphaFoldDB" id="A0A0L0D1T0"/>
<dbReference type="OrthoDB" id="2919105at2759"/>
<name>A0A0L0D1T0_THETB</name>
<keyword evidence="3" id="KW-0479">Metal-binding</keyword>
<feature type="binding site" evidence="3">
    <location>
        <position position="162"/>
    </location>
    <ligand>
        <name>Zn(2+)</name>
        <dbReference type="ChEBI" id="CHEBI:29105"/>
    </ligand>
</feature>
<evidence type="ECO:0000256" key="2">
    <source>
        <dbReference type="ARBA" id="ARBA00023027"/>
    </source>
</evidence>
<feature type="binding site" evidence="3">
    <location>
        <position position="157"/>
    </location>
    <ligand>
        <name>Zn(2+)</name>
        <dbReference type="ChEBI" id="CHEBI:29105"/>
    </ligand>
</feature>
<dbReference type="GO" id="GO:0070403">
    <property type="term" value="F:NAD+ binding"/>
    <property type="evidence" value="ECO:0007669"/>
    <property type="project" value="InterPro"/>
</dbReference>
<dbReference type="PANTHER" id="PTHR11085">
    <property type="entry name" value="NAD-DEPENDENT PROTEIN DEACYLASE SIRTUIN-5, MITOCHONDRIAL-RELATED"/>
    <property type="match status" value="1"/>
</dbReference>
<keyword evidence="2" id="KW-0520">NAD</keyword>
<gene>
    <name evidence="6" type="ORF">AMSG_00285</name>
</gene>
<evidence type="ECO:0000259" key="5">
    <source>
        <dbReference type="PROSITE" id="PS50305"/>
    </source>
</evidence>
<feature type="binding site" evidence="3">
    <location>
        <position position="140"/>
    </location>
    <ligand>
        <name>Zn(2+)</name>
        <dbReference type="ChEBI" id="CHEBI:29105"/>
    </ligand>
</feature>
<dbReference type="Gene3D" id="2.20.28.200">
    <property type="match status" value="1"/>
</dbReference>
<keyword evidence="7" id="KW-1185">Reference proteome</keyword>
<dbReference type="RefSeq" id="XP_013763142.1">
    <property type="nucleotide sequence ID" value="XM_013907688.1"/>
</dbReference>
<dbReference type="Proteomes" id="UP000054408">
    <property type="component" value="Unassembled WGS sequence"/>
</dbReference>
<feature type="binding site" evidence="3">
    <location>
        <position position="137"/>
    </location>
    <ligand>
        <name>Zn(2+)</name>
        <dbReference type="ChEBI" id="CHEBI:29105"/>
    </ligand>
</feature>
<dbReference type="EMBL" id="GL349433">
    <property type="protein sequence ID" value="KNC46166.1"/>
    <property type="molecule type" value="Genomic_DNA"/>
</dbReference>
<dbReference type="GO" id="GO:0005634">
    <property type="term" value="C:nucleus"/>
    <property type="evidence" value="ECO:0007669"/>
    <property type="project" value="TreeGrafter"/>
</dbReference>
<protein>
    <submittedName>
        <fullName evidence="6">Transcriptional regulator</fullName>
    </submittedName>
</protein>
<feature type="compositionally biased region" description="Low complexity" evidence="4">
    <location>
        <begin position="1"/>
        <end position="11"/>
    </location>
</feature>
<feature type="domain" description="Deacetylase sirtuin-type" evidence="5">
    <location>
        <begin position="20"/>
        <end position="284"/>
    </location>
</feature>
<dbReference type="PROSITE" id="PS50305">
    <property type="entry name" value="SIRTUIN"/>
    <property type="match status" value="1"/>
</dbReference>
<dbReference type="Pfam" id="PF02146">
    <property type="entry name" value="SIR2"/>
    <property type="match status" value="1"/>
</dbReference>
<dbReference type="GO" id="GO:0046872">
    <property type="term" value="F:metal ion binding"/>
    <property type="evidence" value="ECO:0007669"/>
    <property type="project" value="UniProtKB-KW"/>
</dbReference>
<dbReference type="STRING" id="461836.A0A0L0D1T0"/>
<organism evidence="6 7">
    <name type="scientific">Thecamonas trahens ATCC 50062</name>
    <dbReference type="NCBI Taxonomy" id="461836"/>
    <lineage>
        <taxon>Eukaryota</taxon>
        <taxon>Apusozoa</taxon>
        <taxon>Apusomonadida</taxon>
        <taxon>Apusomonadidae</taxon>
        <taxon>Thecamonas</taxon>
    </lineage>
</organism>
<dbReference type="InterPro" id="IPR003000">
    <property type="entry name" value="Sirtuin"/>
</dbReference>
<proteinExistence type="predicted"/>
<evidence type="ECO:0000313" key="7">
    <source>
        <dbReference type="Proteomes" id="UP000054408"/>
    </source>
</evidence>
<keyword evidence="1" id="KW-0808">Transferase</keyword>
<feature type="region of interest" description="Disordered" evidence="4">
    <location>
        <begin position="1"/>
        <end position="21"/>
    </location>
</feature>